<dbReference type="EMBL" id="JBAMIC010000001">
    <property type="protein sequence ID" value="KAK7113911.1"/>
    <property type="molecule type" value="Genomic_DNA"/>
</dbReference>
<sequence>MEDYFASETTNAEEEESDWDEDDSEESRSTSQPAEPMSVSDEENEEIDEPVVRIVEDSTPTDGVCNGQLDLAIQEARDWLCNCKMKADGSNGRRHERGGVLRR</sequence>
<evidence type="ECO:0000313" key="3">
    <source>
        <dbReference type="Proteomes" id="UP001374579"/>
    </source>
</evidence>
<dbReference type="AlphaFoldDB" id="A0AAN9GN27"/>
<proteinExistence type="predicted"/>
<feature type="compositionally biased region" description="Acidic residues" evidence="1">
    <location>
        <begin position="1"/>
        <end position="25"/>
    </location>
</feature>
<protein>
    <submittedName>
        <fullName evidence="2">Uncharacterized protein</fullName>
    </submittedName>
</protein>
<organism evidence="2 3">
    <name type="scientific">Littorina saxatilis</name>
    <dbReference type="NCBI Taxonomy" id="31220"/>
    <lineage>
        <taxon>Eukaryota</taxon>
        <taxon>Metazoa</taxon>
        <taxon>Spiralia</taxon>
        <taxon>Lophotrochozoa</taxon>
        <taxon>Mollusca</taxon>
        <taxon>Gastropoda</taxon>
        <taxon>Caenogastropoda</taxon>
        <taxon>Littorinimorpha</taxon>
        <taxon>Littorinoidea</taxon>
        <taxon>Littorinidae</taxon>
        <taxon>Littorina</taxon>
    </lineage>
</organism>
<name>A0AAN9GN27_9CAEN</name>
<keyword evidence="3" id="KW-1185">Reference proteome</keyword>
<dbReference type="Proteomes" id="UP001374579">
    <property type="component" value="Unassembled WGS sequence"/>
</dbReference>
<feature type="region of interest" description="Disordered" evidence="1">
    <location>
        <begin position="1"/>
        <end position="50"/>
    </location>
</feature>
<gene>
    <name evidence="2" type="ORF">V1264_000068</name>
</gene>
<feature type="compositionally biased region" description="Acidic residues" evidence="1">
    <location>
        <begin position="40"/>
        <end position="49"/>
    </location>
</feature>
<comment type="caution">
    <text evidence="2">The sequence shown here is derived from an EMBL/GenBank/DDBJ whole genome shotgun (WGS) entry which is preliminary data.</text>
</comment>
<evidence type="ECO:0000313" key="2">
    <source>
        <dbReference type="EMBL" id="KAK7113911.1"/>
    </source>
</evidence>
<accession>A0AAN9GN27</accession>
<reference evidence="2 3" key="1">
    <citation type="submission" date="2024-02" db="EMBL/GenBank/DDBJ databases">
        <title>Chromosome-scale genome assembly of the rough periwinkle Littorina saxatilis.</title>
        <authorList>
            <person name="De Jode A."/>
            <person name="Faria R."/>
            <person name="Formenti G."/>
            <person name="Sims Y."/>
            <person name="Smith T.P."/>
            <person name="Tracey A."/>
            <person name="Wood J.M.D."/>
            <person name="Zagrodzka Z.B."/>
            <person name="Johannesson K."/>
            <person name="Butlin R.K."/>
            <person name="Leder E.H."/>
        </authorList>
    </citation>
    <scope>NUCLEOTIDE SEQUENCE [LARGE SCALE GENOMIC DNA]</scope>
    <source>
        <strain evidence="2">Snail1</strain>
        <tissue evidence="2">Muscle</tissue>
    </source>
</reference>
<evidence type="ECO:0000256" key="1">
    <source>
        <dbReference type="SAM" id="MobiDB-lite"/>
    </source>
</evidence>